<protein>
    <recommendedName>
        <fullName evidence="2">Thymidylate kinase</fullName>
    </recommendedName>
</protein>
<evidence type="ECO:0000259" key="6">
    <source>
        <dbReference type="Pfam" id="PF02223"/>
    </source>
</evidence>
<dbReference type="InterPro" id="IPR027417">
    <property type="entry name" value="P-loop_NTPase"/>
</dbReference>
<keyword evidence="3" id="KW-0547">Nucleotide-binding</keyword>
<sequence length="241" mass="25647">MSRRSGPGAPPDGGPPGLRPAAPRRVSGVGRLIVIEGLDGAGKRTLAEKLTAALTERGAKVITKAFPRYGKSVTADLVHDGLHGRLGKLGESVYGTAVLYALDRQGAAADLQFALDTSDVLLLDRYIASNAAYGAARLHEDADGEFVEWVRALEVDRFALPVPHAQLLLRVPAELAVARAEHREKTEDRARDKWEADGGLQARCAAVYDGLAAKGWLSPWHVLDGTADTDFAALAATLLEP</sequence>
<keyword evidence="7" id="KW-0418">Kinase</keyword>
<evidence type="ECO:0000313" key="7">
    <source>
        <dbReference type="EMBL" id="MBC6448382.1"/>
    </source>
</evidence>
<feature type="compositionally biased region" description="Pro residues" evidence="5">
    <location>
        <begin position="8"/>
        <end position="18"/>
    </location>
</feature>
<feature type="domain" description="Thymidylate kinase-like" evidence="6">
    <location>
        <begin position="35"/>
        <end position="188"/>
    </location>
</feature>
<evidence type="ECO:0000256" key="5">
    <source>
        <dbReference type="SAM" id="MobiDB-lite"/>
    </source>
</evidence>
<comment type="similarity">
    <text evidence="1">Belongs to the thymidylate kinase family.</text>
</comment>
<dbReference type="SUPFAM" id="SSF52540">
    <property type="entry name" value="P-loop containing nucleoside triphosphate hydrolases"/>
    <property type="match status" value="1"/>
</dbReference>
<dbReference type="EMBL" id="JABVED010000007">
    <property type="protein sequence ID" value="MBC6448382.1"/>
    <property type="molecule type" value="Genomic_DNA"/>
</dbReference>
<gene>
    <name evidence="7" type="ORF">GPZ80_14510</name>
</gene>
<keyword evidence="8" id="KW-1185">Reference proteome</keyword>
<dbReference type="GO" id="GO:0004798">
    <property type="term" value="F:dTMP kinase activity"/>
    <property type="evidence" value="ECO:0007669"/>
    <property type="project" value="UniProtKB-EC"/>
</dbReference>
<proteinExistence type="inferred from homology"/>
<dbReference type="NCBIfam" id="NF005923">
    <property type="entry name" value="PRK07933.1"/>
    <property type="match status" value="1"/>
</dbReference>
<dbReference type="PANTHER" id="PTHR10344">
    <property type="entry name" value="THYMIDYLATE KINASE"/>
    <property type="match status" value="1"/>
</dbReference>
<dbReference type="CDD" id="cd01672">
    <property type="entry name" value="TMPK"/>
    <property type="match status" value="1"/>
</dbReference>
<evidence type="ECO:0000256" key="1">
    <source>
        <dbReference type="ARBA" id="ARBA00009776"/>
    </source>
</evidence>
<feature type="region of interest" description="Disordered" evidence="5">
    <location>
        <begin position="1"/>
        <end position="23"/>
    </location>
</feature>
<evidence type="ECO:0000256" key="4">
    <source>
        <dbReference type="ARBA" id="ARBA00022840"/>
    </source>
</evidence>
<organism evidence="7 8">
    <name type="scientific">Actinokineospora xionganensis</name>
    <dbReference type="NCBI Taxonomy" id="2684470"/>
    <lineage>
        <taxon>Bacteria</taxon>
        <taxon>Bacillati</taxon>
        <taxon>Actinomycetota</taxon>
        <taxon>Actinomycetes</taxon>
        <taxon>Pseudonocardiales</taxon>
        <taxon>Pseudonocardiaceae</taxon>
        <taxon>Actinokineospora</taxon>
    </lineage>
</organism>
<dbReference type="PANTHER" id="PTHR10344:SF4">
    <property type="entry name" value="UMP-CMP KINASE 2, MITOCHONDRIAL"/>
    <property type="match status" value="1"/>
</dbReference>
<dbReference type="InterPro" id="IPR039430">
    <property type="entry name" value="Thymidylate_kin-like_dom"/>
</dbReference>
<keyword evidence="7" id="KW-0808">Transferase</keyword>
<name>A0ABR7L6R2_9PSEU</name>
<dbReference type="Pfam" id="PF02223">
    <property type="entry name" value="Thymidylate_kin"/>
    <property type="match status" value="1"/>
</dbReference>
<evidence type="ECO:0000313" key="8">
    <source>
        <dbReference type="Proteomes" id="UP000734823"/>
    </source>
</evidence>
<reference evidence="7 8" key="1">
    <citation type="submission" date="2020-06" db="EMBL/GenBank/DDBJ databases">
        <title>Actinokineospora xiongansis sp. nov., isolated from soil of Baiyangdian.</title>
        <authorList>
            <person name="Zhang X."/>
        </authorList>
    </citation>
    <scope>NUCLEOTIDE SEQUENCE [LARGE SCALE GENOMIC DNA]</scope>
    <source>
        <strain evidence="7 8">HBU206404</strain>
    </source>
</reference>
<evidence type="ECO:0000256" key="3">
    <source>
        <dbReference type="ARBA" id="ARBA00022741"/>
    </source>
</evidence>
<keyword evidence="4" id="KW-0067">ATP-binding</keyword>
<dbReference type="Proteomes" id="UP000734823">
    <property type="component" value="Unassembled WGS sequence"/>
</dbReference>
<evidence type="ECO:0000256" key="2">
    <source>
        <dbReference type="ARBA" id="ARBA00017144"/>
    </source>
</evidence>
<accession>A0ABR7L6R2</accession>
<dbReference type="Gene3D" id="3.40.50.300">
    <property type="entry name" value="P-loop containing nucleotide triphosphate hydrolases"/>
    <property type="match status" value="1"/>
</dbReference>
<comment type="caution">
    <text evidence="7">The sequence shown here is derived from an EMBL/GenBank/DDBJ whole genome shotgun (WGS) entry which is preliminary data.</text>
</comment>